<name>A0A6A5WID5_9PLEO</name>
<evidence type="ECO:0000313" key="1">
    <source>
        <dbReference type="EMBL" id="KAF2001442.1"/>
    </source>
</evidence>
<evidence type="ECO:0000313" key="2">
    <source>
        <dbReference type="Proteomes" id="UP000799779"/>
    </source>
</evidence>
<protein>
    <submittedName>
        <fullName evidence="1">Uncharacterized protein</fullName>
    </submittedName>
</protein>
<dbReference type="AlphaFoldDB" id="A0A6A5WID5"/>
<dbReference type="Proteomes" id="UP000799779">
    <property type="component" value="Unassembled WGS sequence"/>
</dbReference>
<gene>
    <name evidence="1" type="ORF">P154DRAFT_533968</name>
</gene>
<dbReference type="EMBL" id="ML977583">
    <property type="protein sequence ID" value="KAF2001442.1"/>
    <property type="molecule type" value="Genomic_DNA"/>
</dbReference>
<reference evidence="1" key="1">
    <citation type="journal article" date="2020" name="Stud. Mycol.">
        <title>101 Dothideomycetes genomes: a test case for predicting lifestyles and emergence of pathogens.</title>
        <authorList>
            <person name="Haridas S."/>
            <person name="Albert R."/>
            <person name="Binder M."/>
            <person name="Bloem J."/>
            <person name="Labutti K."/>
            <person name="Salamov A."/>
            <person name="Andreopoulos B."/>
            <person name="Baker S."/>
            <person name="Barry K."/>
            <person name="Bills G."/>
            <person name="Bluhm B."/>
            <person name="Cannon C."/>
            <person name="Castanera R."/>
            <person name="Culley D."/>
            <person name="Daum C."/>
            <person name="Ezra D."/>
            <person name="Gonzalez J."/>
            <person name="Henrissat B."/>
            <person name="Kuo A."/>
            <person name="Liang C."/>
            <person name="Lipzen A."/>
            <person name="Lutzoni F."/>
            <person name="Magnuson J."/>
            <person name="Mondo S."/>
            <person name="Nolan M."/>
            <person name="Ohm R."/>
            <person name="Pangilinan J."/>
            <person name="Park H.-J."/>
            <person name="Ramirez L."/>
            <person name="Alfaro M."/>
            <person name="Sun H."/>
            <person name="Tritt A."/>
            <person name="Yoshinaga Y."/>
            <person name="Zwiers L.-H."/>
            <person name="Turgeon B."/>
            <person name="Goodwin S."/>
            <person name="Spatafora J."/>
            <person name="Crous P."/>
            <person name="Grigoriev I."/>
        </authorList>
    </citation>
    <scope>NUCLEOTIDE SEQUENCE</scope>
    <source>
        <strain evidence="1">CBS 123094</strain>
    </source>
</reference>
<proteinExistence type="predicted"/>
<keyword evidence="2" id="KW-1185">Reference proteome</keyword>
<accession>A0A6A5WID5</accession>
<sequence length="149" mass="16710">MLPILFVLFRAYAQRKLKQHVESISTRAEASINVHDAHCPICHASLPNTQDIFDIKYKAHCGLQAAELIEKRPQVTYPLKRLVKQTARKVDASRCLACRVEVVQGRDETVGEWKERREDVKWMGVCGEAVVGMARILGGGKKGKKGKKA</sequence>
<organism evidence="1 2">
    <name type="scientific">Amniculicola lignicola CBS 123094</name>
    <dbReference type="NCBI Taxonomy" id="1392246"/>
    <lineage>
        <taxon>Eukaryota</taxon>
        <taxon>Fungi</taxon>
        <taxon>Dikarya</taxon>
        <taxon>Ascomycota</taxon>
        <taxon>Pezizomycotina</taxon>
        <taxon>Dothideomycetes</taxon>
        <taxon>Pleosporomycetidae</taxon>
        <taxon>Pleosporales</taxon>
        <taxon>Amniculicolaceae</taxon>
        <taxon>Amniculicola</taxon>
    </lineage>
</organism>